<dbReference type="EMBL" id="AVOT02083085">
    <property type="protein sequence ID" value="MBW0568677.1"/>
    <property type="molecule type" value="Genomic_DNA"/>
</dbReference>
<comment type="caution">
    <text evidence="2">The sequence shown here is derived from an EMBL/GenBank/DDBJ whole genome shotgun (WGS) entry which is preliminary data.</text>
</comment>
<keyword evidence="3" id="KW-1185">Reference proteome</keyword>
<dbReference type="AlphaFoldDB" id="A0A9Q3JU39"/>
<accession>A0A9Q3JU39</accession>
<feature type="compositionally biased region" description="Basic and acidic residues" evidence="1">
    <location>
        <begin position="20"/>
        <end position="30"/>
    </location>
</feature>
<gene>
    <name evidence="2" type="ORF">O181_108392</name>
</gene>
<reference evidence="2" key="1">
    <citation type="submission" date="2021-03" db="EMBL/GenBank/DDBJ databases">
        <title>Draft genome sequence of rust myrtle Austropuccinia psidii MF-1, a brazilian biotype.</title>
        <authorList>
            <person name="Quecine M.C."/>
            <person name="Pachon D.M.R."/>
            <person name="Bonatelli M.L."/>
            <person name="Correr F.H."/>
            <person name="Franceschini L.M."/>
            <person name="Leite T.F."/>
            <person name="Margarido G.R.A."/>
            <person name="Almeida C.A."/>
            <person name="Ferrarezi J.A."/>
            <person name="Labate C.A."/>
        </authorList>
    </citation>
    <scope>NUCLEOTIDE SEQUENCE</scope>
    <source>
        <strain evidence="2">MF-1</strain>
    </source>
</reference>
<protein>
    <submittedName>
        <fullName evidence="2">Uncharacterized protein</fullName>
    </submittedName>
</protein>
<dbReference type="Proteomes" id="UP000765509">
    <property type="component" value="Unassembled WGS sequence"/>
</dbReference>
<evidence type="ECO:0000256" key="1">
    <source>
        <dbReference type="SAM" id="MobiDB-lite"/>
    </source>
</evidence>
<organism evidence="2 3">
    <name type="scientific">Austropuccinia psidii MF-1</name>
    <dbReference type="NCBI Taxonomy" id="1389203"/>
    <lineage>
        <taxon>Eukaryota</taxon>
        <taxon>Fungi</taxon>
        <taxon>Dikarya</taxon>
        <taxon>Basidiomycota</taxon>
        <taxon>Pucciniomycotina</taxon>
        <taxon>Pucciniomycetes</taxon>
        <taxon>Pucciniales</taxon>
        <taxon>Sphaerophragmiaceae</taxon>
        <taxon>Austropuccinia</taxon>
    </lineage>
</organism>
<name>A0A9Q3JU39_9BASI</name>
<feature type="compositionally biased region" description="Polar residues" evidence="1">
    <location>
        <begin position="1"/>
        <end position="12"/>
    </location>
</feature>
<evidence type="ECO:0000313" key="2">
    <source>
        <dbReference type="EMBL" id="MBW0568677.1"/>
    </source>
</evidence>
<feature type="region of interest" description="Disordered" evidence="1">
    <location>
        <begin position="1"/>
        <end position="78"/>
    </location>
</feature>
<evidence type="ECO:0000313" key="3">
    <source>
        <dbReference type="Proteomes" id="UP000765509"/>
    </source>
</evidence>
<sequence>MADQSPESQLSRNDYFEQLVAHEDSSKPYKFEGPPGNEANDLNTQITSPCEEGSIPNSSQKRKHHTREEAKIHRQEIE</sequence>
<feature type="compositionally biased region" description="Basic and acidic residues" evidence="1">
    <location>
        <begin position="66"/>
        <end position="78"/>
    </location>
</feature>
<proteinExistence type="predicted"/>